<gene>
    <name evidence="6" type="ORF">G8N90_002227</name>
    <name evidence="7" type="ORF">G8N96_001101</name>
</gene>
<name>A0A748FRT0_SALER</name>
<reference evidence="7" key="2">
    <citation type="submission" date="2020-02" db="EMBL/GenBank/DDBJ databases">
        <authorList>
            <consortium name="NCBI Pathogen Detection Project"/>
        </authorList>
    </citation>
    <scope>NUCLEOTIDE SEQUENCE</scope>
    <source>
        <strain evidence="6">MA.CK_00/00004022</strain>
        <strain evidence="7">MA.CK_00/00004026</strain>
    </source>
</reference>
<dbReference type="EMBL" id="DAAURC010000005">
    <property type="protein sequence ID" value="HAF2579506.1"/>
    <property type="molecule type" value="Genomic_DNA"/>
</dbReference>
<comment type="similarity">
    <text evidence="1">Belongs to the 'phage' integrase family.</text>
</comment>
<evidence type="ECO:0000256" key="1">
    <source>
        <dbReference type="ARBA" id="ARBA00008857"/>
    </source>
</evidence>
<accession>A0A748FRT0</accession>
<dbReference type="GO" id="GO:0003677">
    <property type="term" value="F:DNA binding"/>
    <property type="evidence" value="ECO:0007669"/>
    <property type="project" value="UniProtKB-KW"/>
</dbReference>
<dbReference type="InterPro" id="IPR050808">
    <property type="entry name" value="Phage_Integrase"/>
</dbReference>
<keyword evidence="3" id="KW-0238">DNA-binding</keyword>
<feature type="domain" description="Phage integrase central" evidence="5">
    <location>
        <begin position="53"/>
        <end position="125"/>
    </location>
</feature>
<comment type="caution">
    <text evidence="7">The sequence shown here is derived from an EMBL/GenBank/DDBJ whole genome shotgun (WGS) entry which is preliminary data.</text>
</comment>
<dbReference type="Gene3D" id="1.10.150.130">
    <property type="match status" value="1"/>
</dbReference>
<keyword evidence="2" id="KW-0229">DNA integration</keyword>
<dbReference type="AlphaFoldDB" id="A0A748FRT0"/>
<proteinExistence type="inferred from homology"/>
<evidence type="ECO:0000256" key="2">
    <source>
        <dbReference type="ARBA" id="ARBA00022908"/>
    </source>
</evidence>
<dbReference type="PANTHER" id="PTHR30629:SF6">
    <property type="entry name" value="PROPHAGE INTEGRASE INTA-RELATED"/>
    <property type="match status" value="1"/>
</dbReference>
<evidence type="ECO:0000259" key="5">
    <source>
        <dbReference type="Pfam" id="PF22022"/>
    </source>
</evidence>
<evidence type="ECO:0000256" key="4">
    <source>
        <dbReference type="SAM" id="MobiDB-lite"/>
    </source>
</evidence>
<organism evidence="7">
    <name type="scientific">Salmonella enterica</name>
    <name type="common">Salmonella choleraesuis</name>
    <dbReference type="NCBI Taxonomy" id="28901"/>
    <lineage>
        <taxon>Bacteria</taxon>
        <taxon>Pseudomonadati</taxon>
        <taxon>Pseudomonadota</taxon>
        <taxon>Gammaproteobacteria</taxon>
        <taxon>Enterobacterales</taxon>
        <taxon>Enterobacteriaceae</taxon>
        <taxon>Salmonella</taxon>
    </lineage>
</organism>
<feature type="region of interest" description="Disordered" evidence="4">
    <location>
        <begin position="1"/>
        <end position="25"/>
    </location>
</feature>
<reference evidence="7" key="1">
    <citation type="journal article" date="2018" name="Genome Biol.">
        <title>SKESA: strategic k-mer extension for scrupulous assemblies.</title>
        <authorList>
            <person name="Souvorov A."/>
            <person name="Agarwala R."/>
            <person name="Lipman D.J."/>
        </authorList>
    </citation>
    <scope>NUCLEOTIDE SEQUENCE</scope>
    <source>
        <strain evidence="6">MA.CK_00/00004022</strain>
        <strain evidence="7">MA.CK_00/00004026</strain>
    </source>
</reference>
<evidence type="ECO:0000313" key="6">
    <source>
        <dbReference type="EMBL" id="HAF2579506.1"/>
    </source>
</evidence>
<evidence type="ECO:0000256" key="3">
    <source>
        <dbReference type="ARBA" id="ARBA00023125"/>
    </source>
</evidence>
<evidence type="ECO:0000313" key="7">
    <source>
        <dbReference type="EMBL" id="HAF4905157.1"/>
    </source>
</evidence>
<dbReference type="InterPro" id="IPR011010">
    <property type="entry name" value="DNA_brk_join_enz"/>
</dbReference>
<dbReference type="GO" id="GO:0015074">
    <property type="term" value="P:DNA integration"/>
    <property type="evidence" value="ECO:0007669"/>
    <property type="project" value="UniProtKB-KW"/>
</dbReference>
<dbReference type="InterPro" id="IPR053876">
    <property type="entry name" value="Phage_int_M"/>
</dbReference>
<protein>
    <recommendedName>
        <fullName evidence="5">Phage integrase central domain-containing protein</fullName>
    </recommendedName>
</protein>
<dbReference type="EMBL" id="DAAVIG010000003">
    <property type="protein sequence ID" value="HAF4905157.1"/>
    <property type="molecule type" value="Genomic_DNA"/>
</dbReference>
<feature type="compositionally biased region" description="Basic and acidic residues" evidence="4">
    <location>
        <begin position="10"/>
        <end position="25"/>
    </location>
</feature>
<dbReference type="SUPFAM" id="SSF56349">
    <property type="entry name" value="DNA breaking-rejoining enzymes"/>
    <property type="match status" value="1"/>
</dbReference>
<dbReference type="InterPro" id="IPR010998">
    <property type="entry name" value="Integrase_recombinase_N"/>
</dbReference>
<dbReference type="Pfam" id="PF22022">
    <property type="entry name" value="Phage_int_M"/>
    <property type="match status" value="1"/>
</dbReference>
<sequence>MHLKPDEDENLRGQEVRPERSERTPRLLAKFIDPLEEQRDSQEKVRRVRMNTFKNVAANWYEMKKAVGLKPHTLQDIWNSLNRYVFPHIGEINIDELTAQQVIAALEPCRADGKLETVKRMTQRSEPASLCASGASKVTPRPDTLAFVGRIPAFWAQVKQINCCWHLSPF</sequence>
<dbReference type="PANTHER" id="PTHR30629">
    <property type="entry name" value="PROPHAGE INTEGRASE"/>
    <property type="match status" value="1"/>
</dbReference>